<dbReference type="EMBL" id="JARJCW010000027">
    <property type="protein sequence ID" value="KAJ7210924.1"/>
    <property type="molecule type" value="Genomic_DNA"/>
</dbReference>
<feature type="compositionally biased region" description="Polar residues" evidence="2">
    <location>
        <begin position="1"/>
        <end position="12"/>
    </location>
</feature>
<dbReference type="Pfam" id="PF00443">
    <property type="entry name" value="UCH"/>
    <property type="match status" value="1"/>
</dbReference>
<dbReference type="GO" id="GO:0016579">
    <property type="term" value="P:protein deubiquitination"/>
    <property type="evidence" value="ECO:0007669"/>
    <property type="project" value="InterPro"/>
</dbReference>
<feature type="coiled-coil region" evidence="1">
    <location>
        <begin position="478"/>
        <end position="512"/>
    </location>
</feature>
<keyword evidence="1" id="KW-0175">Coiled coil</keyword>
<evidence type="ECO:0000313" key="4">
    <source>
        <dbReference type="EMBL" id="KAJ7210924.1"/>
    </source>
</evidence>
<dbReference type="GO" id="GO:0004843">
    <property type="term" value="F:cysteine-type deubiquitinase activity"/>
    <property type="evidence" value="ECO:0007669"/>
    <property type="project" value="InterPro"/>
</dbReference>
<feature type="domain" description="USP" evidence="3">
    <location>
        <begin position="187"/>
        <end position="591"/>
    </location>
</feature>
<dbReference type="InterPro" id="IPR001394">
    <property type="entry name" value="Peptidase_C19_UCH"/>
</dbReference>
<dbReference type="PANTHER" id="PTHR39597:SF1">
    <property type="entry name" value="UBA DOMAIN-CONTAINING PROTEIN RUP1"/>
    <property type="match status" value="1"/>
</dbReference>
<gene>
    <name evidence="4" type="ORF">GGX14DRAFT_450460</name>
</gene>
<proteinExistence type="predicted"/>
<sequence length="648" mass="72334">MQLTPETATRNNQSEREPLKPDELKEWMSEQEGRDAGTLVEITGAAFDRAVGVLRKHNGDMQKAADSLLRAADGPDPAEQQREADLKGIKEHFGHLFTDNKAASDGAGPARSNIIDLTGDDDPPTDTRFRATTRSPDPAWQLVRTQASKTADEELHEAIQASYKEFADESDDVPPDEMGLREGNRPIVLRSDAPATAYAALVVQSLFHIPQVRQRCSQLRLHLVDGNKPKTYPDWAIWTLIEMFTALDLAEIAVFLDSDMIQAWDTEPLTQGVPVGVMSKRFLEKVINVVQDDLDMQQIERGTVSRLFYFTYCKIHSPVAGAPETVFESNTGHIVPIEISPDAPPNGNALVTRLSQTFNTYHDDGSSDHQLIIQPSEMVTFEISVNAPATAPAEREPLTYPKTIYMDEFLAVNLDLANETRAAQRQMQKEIDALVARKQSISRFEDQDTFEHLRGAIDYYENIAQCDSPVRQNSPERITTLQLMATKLKNTLAKLEDEVKVIDEKISSFQTELDEVSNNPELRCHPYDLRAVLVHTGLPGRKHIYSFVQDKGVWWRTVDYTVTEVSEDVVLSDPTGLHLGAGPYMLMYSRRQSEAEMSAPVNWPPLFASGVETNNMRFHEAERAKALALAGLEESRGLDGSGDAMDLS</sequence>
<feature type="compositionally biased region" description="Basic and acidic residues" evidence="2">
    <location>
        <begin position="13"/>
        <end position="32"/>
    </location>
</feature>
<organism evidence="4 5">
    <name type="scientific">Mycena pura</name>
    <dbReference type="NCBI Taxonomy" id="153505"/>
    <lineage>
        <taxon>Eukaryota</taxon>
        <taxon>Fungi</taxon>
        <taxon>Dikarya</taxon>
        <taxon>Basidiomycota</taxon>
        <taxon>Agaricomycotina</taxon>
        <taxon>Agaricomycetes</taxon>
        <taxon>Agaricomycetidae</taxon>
        <taxon>Agaricales</taxon>
        <taxon>Marasmiineae</taxon>
        <taxon>Mycenaceae</taxon>
        <taxon>Mycena</taxon>
    </lineage>
</organism>
<dbReference type="CDD" id="cd02257">
    <property type="entry name" value="Peptidase_C19"/>
    <property type="match status" value="1"/>
</dbReference>
<protein>
    <recommendedName>
        <fullName evidence="3">USP domain-containing protein</fullName>
    </recommendedName>
</protein>
<reference evidence="4" key="1">
    <citation type="submission" date="2023-03" db="EMBL/GenBank/DDBJ databases">
        <title>Massive genome expansion in bonnet fungi (Mycena s.s.) driven by repeated elements and novel gene families across ecological guilds.</title>
        <authorList>
            <consortium name="Lawrence Berkeley National Laboratory"/>
            <person name="Harder C.B."/>
            <person name="Miyauchi S."/>
            <person name="Viragh M."/>
            <person name="Kuo A."/>
            <person name="Thoen E."/>
            <person name="Andreopoulos B."/>
            <person name="Lu D."/>
            <person name="Skrede I."/>
            <person name="Drula E."/>
            <person name="Henrissat B."/>
            <person name="Morin E."/>
            <person name="Kohler A."/>
            <person name="Barry K."/>
            <person name="LaButti K."/>
            <person name="Morin E."/>
            <person name="Salamov A."/>
            <person name="Lipzen A."/>
            <person name="Mereny Z."/>
            <person name="Hegedus B."/>
            <person name="Baldrian P."/>
            <person name="Stursova M."/>
            <person name="Weitz H."/>
            <person name="Taylor A."/>
            <person name="Grigoriev I.V."/>
            <person name="Nagy L.G."/>
            <person name="Martin F."/>
            <person name="Kauserud H."/>
        </authorList>
    </citation>
    <scope>NUCLEOTIDE SEQUENCE</scope>
    <source>
        <strain evidence="4">9144</strain>
    </source>
</reference>
<evidence type="ECO:0000256" key="1">
    <source>
        <dbReference type="SAM" id="Coils"/>
    </source>
</evidence>
<evidence type="ECO:0000259" key="3">
    <source>
        <dbReference type="PROSITE" id="PS50235"/>
    </source>
</evidence>
<dbReference type="InterPro" id="IPR038765">
    <property type="entry name" value="Papain-like_cys_pep_sf"/>
</dbReference>
<feature type="region of interest" description="Disordered" evidence="2">
    <location>
        <begin position="1"/>
        <end position="32"/>
    </location>
</feature>
<evidence type="ECO:0000256" key="2">
    <source>
        <dbReference type="SAM" id="MobiDB-lite"/>
    </source>
</evidence>
<dbReference type="Proteomes" id="UP001219525">
    <property type="component" value="Unassembled WGS sequence"/>
</dbReference>
<comment type="caution">
    <text evidence="4">The sequence shown here is derived from an EMBL/GenBank/DDBJ whole genome shotgun (WGS) entry which is preliminary data.</text>
</comment>
<dbReference type="PANTHER" id="PTHR39597">
    <property type="entry name" value="UBA DOMAIN-CONTAINING PROTEIN RUP1"/>
    <property type="match status" value="1"/>
</dbReference>
<keyword evidence="5" id="KW-1185">Reference proteome</keyword>
<evidence type="ECO:0000313" key="5">
    <source>
        <dbReference type="Proteomes" id="UP001219525"/>
    </source>
</evidence>
<dbReference type="Gene3D" id="3.90.70.10">
    <property type="entry name" value="Cysteine proteinases"/>
    <property type="match status" value="1"/>
</dbReference>
<name>A0AAD6YB10_9AGAR</name>
<dbReference type="InterPro" id="IPR028889">
    <property type="entry name" value="USP"/>
</dbReference>
<dbReference type="AlphaFoldDB" id="A0AAD6YB10"/>
<accession>A0AAD6YB10</accession>
<dbReference type="GO" id="GO:0005829">
    <property type="term" value="C:cytosol"/>
    <property type="evidence" value="ECO:0007669"/>
    <property type="project" value="TreeGrafter"/>
</dbReference>
<dbReference type="InterPro" id="IPR055335">
    <property type="entry name" value="Ucp6/RUP1"/>
</dbReference>
<dbReference type="GO" id="GO:0005634">
    <property type="term" value="C:nucleus"/>
    <property type="evidence" value="ECO:0007669"/>
    <property type="project" value="TreeGrafter"/>
</dbReference>
<dbReference type="PROSITE" id="PS50235">
    <property type="entry name" value="USP_3"/>
    <property type="match status" value="1"/>
</dbReference>
<dbReference type="SUPFAM" id="SSF54001">
    <property type="entry name" value="Cysteine proteinases"/>
    <property type="match status" value="1"/>
</dbReference>